<reference evidence="3" key="2">
    <citation type="submission" date="2013-12" db="EMBL/GenBank/DDBJ databases">
        <authorList>
            <person name="Yu Y."/>
            <person name="Lee S."/>
            <person name="de Baynast K."/>
            <person name="Wissotski M."/>
            <person name="Liu L."/>
            <person name="Talag J."/>
            <person name="Goicoechea J."/>
            <person name="Angelova A."/>
            <person name="Jetty R."/>
            <person name="Kudrna D."/>
            <person name="Golser W."/>
            <person name="Rivera L."/>
            <person name="Zhang J."/>
            <person name="Wing R."/>
        </authorList>
    </citation>
    <scope>NUCLEOTIDE SEQUENCE</scope>
</reference>
<reference evidence="2" key="3">
    <citation type="submission" date="2015-04" db="UniProtKB">
        <authorList>
            <consortium name="EnsemblPlants"/>
        </authorList>
    </citation>
    <scope>IDENTIFICATION</scope>
</reference>
<evidence type="ECO:0000313" key="2">
    <source>
        <dbReference type="EnsemblPlants" id="LPERR12G01740.1"/>
    </source>
</evidence>
<dbReference type="Gramene" id="LPERR12G01740.1">
    <property type="protein sequence ID" value="LPERR12G01740.1"/>
    <property type="gene ID" value="LPERR12G01740"/>
</dbReference>
<dbReference type="HOGENOM" id="CLU_1770725_0_0_1"/>
<keyword evidence="3" id="KW-1185">Reference proteome</keyword>
<dbReference type="AlphaFoldDB" id="A0A0D9XWI8"/>
<proteinExistence type="predicted"/>
<dbReference type="EnsemblPlants" id="LPERR12G01740.1">
    <property type="protein sequence ID" value="LPERR12G01740.1"/>
    <property type="gene ID" value="LPERR12G01740"/>
</dbReference>
<reference evidence="2 3" key="1">
    <citation type="submission" date="2012-08" db="EMBL/GenBank/DDBJ databases">
        <title>Oryza genome evolution.</title>
        <authorList>
            <person name="Wing R.A."/>
        </authorList>
    </citation>
    <scope>NUCLEOTIDE SEQUENCE</scope>
</reference>
<evidence type="ECO:0000313" key="3">
    <source>
        <dbReference type="Proteomes" id="UP000032180"/>
    </source>
</evidence>
<organism evidence="2 3">
    <name type="scientific">Leersia perrieri</name>
    <dbReference type="NCBI Taxonomy" id="77586"/>
    <lineage>
        <taxon>Eukaryota</taxon>
        <taxon>Viridiplantae</taxon>
        <taxon>Streptophyta</taxon>
        <taxon>Embryophyta</taxon>
        <taxon>Tracheophyta</taxon>
        <taxon>Spermatophyta</taxon>
        <taxon>Magnoliopsida</taxon>
        <taxon>Liliopsida</taxon>
        <taxon>Poales</taxon>
        <taxon>Poaceae</taxon>
        <taxon>BOP clade</taxon>
        <taxon>Oryzoideae</taxon>
        <taxon>Oryzeae</taxon>
        <taxon>Oryzinae</taxon>
        <taxon>Leersia</taxon>
    </lineage>
</organism>
<feature type="region of interest" description="Disordered" evidence="1">
    <location>
        <begin position="57"/>
        <end position="88"/>
    </location>
</feature>
<name>A0A0D9XWI8_9ORYZ</name>
<sequence length="147" mass="16250">MDPHVIHSKRQICKYTCLSVKIVNLPIHVSTASGRRKKALCSALLLPLPLCLRAAGASPAKSENTHPRRPVHSTTERIPRQASGAYGGRRGLSMLHSLKAEHTETIVGVSFPRPRGIPFKKRCPPLERNPRRRIVSATLSRRELQGG</sequence>
<dbReference type="Proteomes" id="UP000032180">
    <property type="component" value="Chromosome 12"/>
</dbReference>
<protein>
    <submittedName>
        <fullName evidence="2">Uncharacterized protein</fullName>
    </submittedName>
</protein>
<accession>A0A0D9XWI8</accession>
<evidence type="ECO:0000256" key="1">
    <source>
        <dbReference type="SAM" id="MobiDB-lite"/>
    </source>
</evidence>